<dbReference type="SUPFAM" id="SSF53474">
    <property type="entry name" value="alpha/beta-Hydrolases"/>
    <property type="match status" value="1"/>
</dbReference>
<dbReference type="InterPro" id="IPR050266">
    <property type="entry name" value="AB_hydrolase_sf"/>
</dbReference>
<gene>
    <name evidence="3" type="ORF">M0811_14104</name>
</gene>
<dbReference type="InterPro" id="IPR000639">
    <property type="entry name" value="Epox_hydrolase-like"/>
</dbReference>
<dbReference type="AlphaFoldDB" id="A0A9Q0RIV1"/>
<keyword evidence="1" id="KW-0378">Hydrolase</keyword>
<dbReference type="GO" id="GO:0016787">
    <property type="term" value="F:hydrolase activity"/>
    <property type="evidence" value="ECO:0007669"/>
    <property type="project" value="UniProtKB-KW"/>
</dbReference>
<organism evidence="3 4">
    <name type="scientific">Anaeramoeba ignava</name>
    <name type="common">Anaerobic marine amoeba</name>
    <dbReference type="NCBI Taxonomy" id="1746090"/>
    <lineage>
        <taxon>Eukaryota</taxon>
        <taxon>Metamonada</taxon>
        <taxon>Anaeramoebidae</taxon>
        <taxon>Anaeramoeba</taxon>
    </lineage>
</organism>
<dbReference type="PANTHER" id="PTHR43798">
    <property type="entry name" value="MONOACYLGLYCEROL LIPASE"/>
    <property type="match status" value="1"/>
</dbReference>
<dbReference type="PANTHER" id="PTHR43798:SF31">
    <property type="entry name" value="AB HYDROLASE SUPERFAMILY PROTEIN YCLE"/>
    <property type="match status" value="1"/>
</dbReference>
<evidence type="ECO:0000256" key="1">
    <source>
        <dbReference type="ARBA" id="ARBA00022801"/>
    </source>
</evidence>
<dbReference type="Pfam" id="PF00561">
    <property type="entry name" value="Abhydrolase_1"/>
    <property type="match status" value="1"/>
</dbReference>
<name>A0A9Q0RIV1_ANAIG</name>
<sequence length="276" mass="31083">MEKFLIKNENLSLAVFQTGNKEGRPIIFLHGMSSSHLSFWEQYSKENSLTKNFRLIFVDLRGHGSSDKPMEKEHYTDSKTWANDLKSVIETLKLEKPVVIGWSYGGLVINDYIRHYGDGSLGGIIYLSAAFTTGKGMEKYAGPALGNTMKFLSLGQQPDFATLTESVIVGCNDCFEKEVSKEFYARLLCSSMGCFIVPHLVARDENYEDDMKKLKVPVVIIQGDKDKWISMSMAEWAKQVVPNAELVVFEGCGHSCFAEEPDRFNELVTKFTQALK</sequence>
<dbReference type="Proteomes" id="UP001149090">
    <property type="component" value="Unassembled WGS sequence"/>
</dbReference>
<dbReference type="GO" id="GO:0016020">
    <property type="term" value="C:membrane"/>
    <property type="evidence" value="ECO:0007669"/>
    <property type="project" value="TreeGrafter"/>
</dbReference>
<evidence type="ECO:0000313" key="4">
    <source>
        <dbReference type="Proteomes" id="UP001149090"/>
    </source>
</evidence>
<comment type="caution">
    <text evidence="3">The sequence shown here is derived from an EMBL/GenBank/DDBJ whole genome shotgun (WGS) entry which is preliminary data.</text>
</comment>
<protein>
    <submittedName>
        <fullName evidence="3">Cis-3-alkyl-4-alkyloxetan-2-one decarboxylase</fullName>
    </submittedName>
</protein>
<feature type="domain" description="AB hydrolase-1" evidence="2">
    <location>
        <begin position="25"/>
        <end position="261"/>
    </location>
</feature>
<dbReference type="Gene3D" id="3.40.50.1820">
    <property type="entry name" value="alpha/beta hydrolase"/>
    <property type="match status" value="1"/>
</dbReference>
<dbReference type="PRINTS" id="PR00111">
    <property type="entry name" value="ABHYDROLASE"/>
</dbReference>
<accession>A0A9Q0RIV1</accession>
<dbReference type="EMBL" id="JAPDFW010000012">
    <property type="protein sequence ID" value="KAJ5080159.1"/>
    <property type="molecule type" value="Genomic_DNA"/>
</dbReference>
<proteinExistence type="predicted"/>
<dbReference type="OrthoDB" id="408373at2759"/>
<evidence type="ECO:0000259" key="2">
    <source>
        <dbReference type="Pfam" id="PF00561"/>
    </source>
</evidence>
<reference evidence="3" key="1">
    <citation type="submission" date="2022-10" db="EMBL/GenBank/DDBJ databases">
        <title>Novel sulphate-reducing endosymbionts in the free-living metamonad Anaeramoeba.</title>
        <authorList>
            <person name="Jerlstrom-Hultqvist J."/>
            <person name="Cepicka I."/>
            <person name="Gallot-Lavallee L."/>
            <person name="Salas-Leiva D."/>
            <person name="Curtis B.A."/>
            <person name="Zahonova K."/>
            <person name="Pipaliya S."/>
            <person name="Dacks J."/>
            <person name="Roger A.J."/>
        </authorList>
    </citation>
    <scope>NUCLEOTIDE SEQUENCE</scope>
    <source>
        <strain evidence="3">BMAN</strain>
    </source>
</reference>
<dbReference type="InterPro" id="IPR029058">
    <property type="entry name" value="AB_hydrolase_fold"/>
</dbReference>
<dbReference type="InterPro" id="IPR000073">
    <property type="entry name" value="AB_hydrolase_1"/>
</dbReference>
<evidence type="ECO:0000313" key="3">
    <source>
        <dbReference type="EMBL" id="KAJ5080159.1"/>
    </source>
</evidence>
<dbReference type="PRINTS" id="PR00412">
    <property type="entry name" value="EPOXHYDRLASE"/>
</dbReference>
<keyword evidence="4" id="KW-1185">Reference proteome</keyword>